<proteinExistence type="predicted"/>
<evidence type="ECO:0000313" key="1">
    <source>
        <dbReference type="EMBL" id="WGZ96194.1"/>
    </source>
</evidence>
<dbReference type="KEGG" id="tput:QJT81_09535"/>
<dbReference type="PROSITE" id="PS51318">
    <property type="entry name" value="TAT"/>
    <property type="match status" value="1"/>
</dbReference>
<dbReference type="InterPro" id="IPR006311">
    <property type="entry name" value="TAT_signal"/>
</dbReference>
<sequence>MTDKFDPQSPEAQALAADALARREFLKKLGKYAAVTSVSTATLLTAQTATAASAAYCAKASCLPFIGSCSKGSYAGCRCTVFGCVPD</sequence>
<reference evidence="1" key="1">
    <citation type="journal article" date="2023" name="Int. J. Mol. Sci.">
        <title>Metagenomics Revealed a New Genus 'Candidatus Thiocaldithrix dubininis' gen. nov., sp. nov. and a New Species 'Candidatus Thiothrix putei' sp. nov. in the Family Thiotrichaceae, Some Members of Which Have Traits of Both Na+- and H+-Motive Energetics.</title>
        <authorList>
            <person name="Ravin N.V."/>
            <person name="Muntyan M.S."/>
            <person name="Smolyakov D.D."/>
            <person name="Rudenko T.S."/>
            <person name="Beletsky A.V."/>
            <person name="Mardanov A.V."/>
            <person name="Grabovich M.Y."/>
        </authorList>
    </citation>
    <scope>NUCLEOTIDE SEQUENCE</scope>
    <source>
        <strain evidence="1">GKL-02</strain>
    </source>
</reference>
<dbReference type="EMBL" id="CP124756">
    <property type="protein sequence ID" value="WGZ96194.1"/>
    <property type="molecule type" value="Genomic_DNA"/>
</dbReference>
<reference evidence="1" key="2">
    <citation type="submission" date="2023-04" db="EMBL/GenBank/DDBJ databases">
        <authorList>
            <person name="Beletskiy A.V."/>
            <person name="Mardanov A.V."/>
            <person name="Ravin N.V."/>
        </authorList>
    </citation>
    <scope>NUCLEOTIDE SEQUENCE</scope>
    <source>
        <strain evidence="1">GKL-02</strain>
    </source>
</reference>
<protein>
    <submittedName>
        <fullName evidence="1">Uncharacterized protein</fullName>
    </submittedName>
</protein>
<accession>A0AA95KK71</accession>
<organism evidence="1">
    <name type="scientific">Candidatus Thiothrix putei</name>
    <dbReference type="NCBI Taxonomy" id="3080811"/>
    <lineage>
        <taxon>Bacteria</taxon>
        <taxon>Pseudomonadati</taxon>
        <taxon>Pseudomonadota</taxon>
        <taxon>Gammaproteobacteria</taxon>
        <taxon>Thiotrichales</taxon>
        <taxon>Thiotrichaceae</taxon>
        <taxon>Thiothrix</taxon>
    </lineage>
</organism>
<name>A0AA95KK71_9GAMM</name>
<dbReference type="AlphaFoldDB" id="A0AA95KK71"/>
<dbReference type="Proteomes" id="UP001301326">
    <property type="component" value="Chromosome"/>
</dbReference>
<gene>
    <name evidence="1" type="ORF">QJT81_09535</name>
</gene>